<dbReference type="InterPro" id="IPR001747">
    <property type="entry name" value="Vitellogenin_N"/>
</dbReference>
<feature type="compositionally biased region" description="Acidic residues" evidence="6">
    <location>
        <begin position="259"/>
        <end position="276"/>
    </location>
</feature>
<keyword evidence="2" id="KW-0758">Storage protein</keyword>
<dbReference type="InterPro" id="IPR015817">
    <property type="entry name" value="Vitellinogen_open_b-sht_sub1"/>
</dbReference>
<protein>
    <recommendedName>
        <fullName evidence="12">Vitellogenin</fullName>
    </recommendedName>
</protein>
<keyword evidence="1 7" id="KW-0732">Signal</keyword>
<dbReference type="SMART" id="SM00638">
    <property type="entry name" value="LPD_N"/>
    <property type="match status" value="1"/>
</dbReference>
<feature type="chain" id="PRO_5043844522" description="Vitellogenin" evidence="7">
    <location>
        <begin position="17"/>
        <end position="5887"/>
    </location>
</feature>
<keyword evidence="3" id="KW-1015">Disulfide bond</keyword>
<dbReference type="Gene3D" id="2.30.230.10">
    <property type="entry name" value="Lipovitellin, beta-sheet shell regions, chain A"/>
    <property type="match status" value="1"/>
</dbReference>
<dbReference type="InterPro" id="IPR015816">
    <property type="entry name" value="Vitellinogen_b-sht_N"/>
</dbReference>
<evidence type="ECO:0000259" key="9">
    <source>
        <dbReference type="PROSITE" id="PS51233"/>
    </source>
</evidence>
<dbReference type="GO" id="GO:0045735">
    <property type="term" value="F:nutrient reservoir activity"/>
    <property type="evidence" value="ECO:0007669"/>
    <property type="project" value="UniProtKB-KW"/>
</dbReference>
<feature type="domain" description="Vitellogenin" evidence="8">
    <location>
        <begin position="350"/>
        <end position="972"/>
    </location>
</feature>
<evidence type="ECO:0000256" key="3">
    <source>
        <dbReference type="ARBA" id="ARBA00023157"/>
    </source>
</evidence>
<feature type="region of interest" description="Disordered" evidence="6">
    <location>
        <begin position="44"/>
        <end position="334"/>
    </location>
</feature>
<gene>
    <name evidence="10" type="ORF">OTU49_008718</name>
</gene>
<dbReference type="Gene3D" id="2.20.50.20">
    <property type="entry name" value="Lipovitellin. Chain A, domain 3"/>
    <property type="match status" value="1"/>
</dbReference>
<dbReference type="GO" id="GO:0005319">
    <property type="term" value="F:lipid transporter activity"/>
    <property type="evidence" value="ECO:0007669"/>
    <property type="project" value="InterPro"/>
</dbReference>
<dbReference type="InterPro" id="IPR001846">
    <property type="entry name" value="VWF_type-D"/>
</dbReference>
<dbReference type="PROSITE" id="PS51211">
    <property type="entry name" value="VITELLOGENIN"/>
    <property type="match status" value="1"/>
</dbReference>
<evidence type="ECO:0000313" key="10">
    <source>
        <dbReference type="EMBL" id="KAK8729259.1"/>
    </source>
</evidence>
<feature type="domain" description="VWFD" evidence="9">
    <location>
        <begin position="5767"/>
        <end position="5887"/>
    </location>
</feature>
<dbReference type="PANTHER" id="PTHR23345">
    <property type="entry name" value="VITELLOGENIN-RELATED"/>
    <property type="match status" value="1"/>
</dbReference>
<feature type="compositionally biased region" description="Basic and acidic residues" evidence="6">
    <location>
        <begin position="61"/>
        <end position="106"/>
    </location>
</feature>
<evidence type="ECO:0000313" key="11">
    <source>
        <dbReference type="Proteomes" id="UP001445076"/>
    </source>
</evidence>
<dbReference type="PANTHER" id="PTHR23345:SF15">
    <property type="entry name" value="VITELLOGENIN 1-RELATED"/>
    <property type="match status" value="1"/>
</dbReference>
<proteinExistence type="predicted"/>
<feature type="compositionally biased region" description="Basic and acidic residues" evidence="6">
    <location>
        <begin position="164"/>
        <end position="176"/>
    </location>
</feature>
<organism evidence="10 11">
    <name type="scientific">Cherax quadricarinatus</name>
    <name type="common">Australian red claw crayfish</name>
    <dbReference type="NCBI Taxonomy" id="27406"/>
    <lineage>
        <taxon>Eukaryota</taxon>
        <taxon>Metazoa</taxon>
        <taxon>Ecdysozoa</taxon>
        <taxon>Arthropoda</taxon>
        <taxon>Crustacea</taxon>
        <taxon>Multicrustacea</taxon>
        <taxon>Malacostraca</taxon>
        <taxon>Eumalacostraca</taxon>
        <taxon>Eucarida</taxon>
        <taxon>Decapoda</taxon>
        <taxon>Pleocyemata</taxon>
        <taxon>Astacidea</taxon>
        <taxon>Parastacoidea</taxon>
        <taxon>Parastacidae</taxon>
        <taxon>Cherax</taxon>
    </lineage>
</organism>
<dbReference type="InterPro" id="IPR015255">
    <property type="entry name" value="Vitellinogen_open_b-sht"/>
</dbReference>
<keyword evidence="4" id="KW-0325">Glycoprotein</keyword>
<feature type="compositionally biased region" description="Basic and acidic residues" evidence="6">
    <location>
        <begin position="138"/>
        <end position="154"/>
    </location>
</feature>
<dbReference type="Pfam" id="PF00094">
    <property type="entry name" value="VWD"/>
    <property type="match status" value="1"/>
</dbReference>
<evidence type="ECO:0000256" key="7">
    <source>
        <dbReference type="SAM" id="SignalP"/>
    </source>
</evidence>
<dbReference type="Pfam" id="PF01347">
    <property type="entry name" value="Vitellogenin_N"/>
    <property type="match status" value="1"/>
</dbReference>
<dbReference type="Proteomes" id="UP001445076">
    <property type="component" value="Unassembled WGS sequence"/>
</dbReference>
<feature type="compositionally biased region" description="Basic and acidic residues" evidence="6">
    <location>
        <begin position="185"/>
        <end position="258"/>
    </location>
</feature>
<dbReference type="PROSITE" id="PS51233">
    <property type="entry name" value="VWFD"/>
    <property type="match status" value="1"/>
</dbReference>
<reference evidence="10 11" key="1">
    <citation type="journal article" date="2024" name="BMC Genomics">
        <title>Genome assembly of redclaw crayfish (Cherax quadricarinatus) provides insights into its immune adaptation and hypoxia tolerance.</title>
        <authorList>
            <person name="Liu Z."/>
            <person name="Zheng J."/>
            <person name="Li H."/>
            <person name="Fang K."/>
            <person name="Wang S."/>
            <person name="He J."/>
            <person name="Zhou D."/>
            <person name="Weng S."/>
            <person name="Chi M."/>
            <person name="Gu Z."/>
            <person name="He J."/>
            <person name="Li F."/>
            <person name="Wang M."/>
        </authorList>
    </citation>
    <scope>NUCLEOTIDE SEQUENCE [LARGE SCALE GENOMIC DNA]</scope>
    <source>
        <strain evidence="10">ZL_2023a</strain>
    </source>
</reference>
<dbReference type="SMART" id="SM01169">
    <property type="entry name" value="DUF1943"/>
    <property type="match status" value="1"/>
</dbReference>
<accession>A0AAW0WP73</accession>
<feature type="compositionally biased region" description="Polar residues" evidence="6">
    <location>
        <begin position="47"/>
        <end position="59"/>
    </location>
</feature>
<dbReference type="Pfam" id="PF09172">
    <property type="entry name" value="Vit_open_b-sht"/>
    <property type="match status" value="1"/>
</dbReference>
<dbReference type="InterPro" id="IPR015819">
    <property type="entry name" value="Lipid_transp_b-sht_shell"/>
</dbReference>
<dbReference type="InterPro" id="IPR011030">
    <property type="entry name" value="Lipovitellin_superhlx_dom"/>
</dbReference>
<sequence length="5887" mass="670681">MKLALISLFLLVHAHAGISKAYGSRHARENNDLEAREYNTHGYDSRIYTSSKHNSSQSFDPAHKYDRHTSDRSGQESVHYDSHNYDRPSYDRISHNRGNRRYDIQRQRSPSRHYFHRNSDRRRNEGRGFENPGSENDGYEHPSYEHHGNDDRQKSPGNGSPSNDRLRNESPDHDYYNSDSLVQENPKDVEPLLEYKDTSHEDASHEDTSHEDTEREDTEREGTEREDTEHEDTEHEDTKREGTEREDTEREDSGHEDTEHEDTEHEDTEHEDTEREDTEREGTKHEDTEHEDTEHEATEHYATEREDTEHEAIEQENTEHEAIEQEDTDLTADESPVCARTCRYTGEDVFRAGQQYQYVYQGKVSSKILASEESGESSMSLTATLIISANTPCDLKLQVVDVVVEDVSDEDSSWFIEATQNHDLHFSYQGGRIEYLCPHENEDVIITNFKRGILSVLQTSLSTLDEEREVIIQERDVSGECETKYVISHEESLMVVHKMKSNCHSNTYLPYIPHANHAIHTVNTNLPFLRSNQSCQMFRHDVWERVECTQDIVAESPYQLASFTVSSSLLLQEEPYEIQDNFLQDHGERKKVSLQMDLEGAVLSDEARHRQYASDVLDQIADTMGNLLSSTRENFEQVEQRPHMFSRLVSLLGLLQQEEDVQDVWITYGNQEHYREFLVDALLICEHGPCIQLVSNLAQEDHPALPPTRLTTWLAGLHFHTYTDPLAISYILDVAKSKAEVINQAVMAVSSMVHRVCQQDPQNCHKHAQPFLNYVQEEVGDLCGLGETKEQQQQVQLMLRALGNAGVLPYHQFPEKCYMNQNLAPEVRVAALQTYRRAGCAHSKAPWKILKDGEEQVEVRIAAYLSLVPCATDDQDFFSQIKTLLEKEEVNQVGSYIWTHIRNLAEQPGISEHNRWLAKLMAQHTLQDKFNTNAFRSSRNYRYTHFSEMLNVAGSLDGDIIFTPDSYLPRHAALNLTLDLTDRSINVFEFGGDFSGLEKYIERFFGKGGYFENEGIQKAIESLRPKRDIHDGKIQEFQRLYDKAKTVNELELSKEEEEARASLYLRIFGNEVVFLDNALQSNPFQFLQQLVSEFSSPKSFQIVNQELLSTTLLGFPLRMKVNATGSVTFSQTGKIDMKDTHKILLEGKISPSAVLAMDETLMVDGYICSSGIRRRTTHLARSDFGGRFSLENGQIVDVQFDVPGTEVATVTSSLKVSLFKNLEKDWEEERAESPHVKQKHCSPESISNIIGLQVCYSHNYGTRTFNADVVTEPHETEVTVTKTDTFDNFIFSYKKTDNTVEALFDTPGSSIDRRMNIQVGIKPEGAEGYLVIPGKGIEGQYENSETLKKISLKYRKNSKLQGEFEISLQSITEGINTKYSPKFLLFLENVVHVNVSGSLVRGTDVFRAEGSVMSSFQTVPAEVLASWEHSGGEHKVAAKLTLGQMFSSATGTLFTSPEKMMVQATCEYGTNPAQPHVLSLTIDSSQVVENEEPTTQGYLSIQSSQAEAIMNLDYKHQPGLTEANTNITVRSTKLGSSLMARITDEGETRDMQVTVTFVSPQLDMNYAGHLIYKVSNNALQAEAEVNLGSLMTSKLSLSYLLQDNPLHILLGLHIQYNDFVIQGGYNVDLSKPDKALVLITAAVGPAFAVLHFNADYDHMRPFNTSLEAHCGYGNLKAGFSTLTSSDDSWQHFTGKTEVKWFDLSYHVNHDLLWSESNKHAKLFGGGTSVEATLRSSPNPLFEVVLDTSTDDNEPDFKVSVGKQDKSETYQALVSLRQDQLFHLTTTINMNKTFSGSMHLLESLVQVNGQYSLTDPEHLQCSANIIITLPSGQAFTSELNLSHSYNGITRDIKVSHIHKGKRIEGHVVVLHRDGWFMDDTHGLVLSLTTPFAHLSNLTFAFEKHTDHSSADFVELSWEELKVRGEVQLNGPANMEVKLLYEDGGTCDSHFHLYHTYDGEQYLTGASLRLTQTHSPWAVHAVSSFSHSGNQDSVYIKLDFQCPMLMTPVQLHGVLNSSETHWNFQIQAQMQENLSFIFTTKNAEELTTHKRLVSLELETPWTQPVNMNVTNTYNGNSFNLTLEFWSFLHPVNSLTAEFRSSYADLNDIKAQFYFSHEQLDVTVDLIHNMTSNSLDEYFQGSANSLKFTFDIDTKWDEHLIPAIANGQLSVVNLFDHKFDLSLSHAKETDVFRTELLGSWDDQNFEVNHKLDLSNPGKSISILEATLPNHDIIKTELYFIVDHFSTLTCKFNFISPWTKNIKTDFVIQYMDSGINIDTETLYDGDFVIKVKLQKNGPTHWNQSDFALEVNSSFFEQFQIKWKHNLEDENQFLLEITYGAKFPSPDNEFYFRGSSNLMYNKEMLKQDFEQLDLSVTLHCPSSQIDVSTKVSFDSHFSGDFETKWNDYIFSLTSSIFDGLIFKIISSSNVNYEVEMKYEVGSSSFPDLHFKLMKDGVNVFVLANQFASLYPKFDVLFSLSVLLTTDGTVRNAQLRMKADLSNIKDYAFSGIFKLDSDFKGFEKYWAELDSGVISNSSNVGAHIRGLLHLNKWHYKAILNGSVDLAQDFNLEYQNIYELTHEDKLIDQKDISLSITITDDIIYQGRLSLHMGLNNPMWSSFIYYNKKENILKGYTIPGNSKKYEFQLVVTSNTFTLDIQILSENGSKFEVLNGNVNWNIRKRKKQVSVNMNSDFDAIRKIIGQIILQQKKGLAANAKLRVNEENFTGSLRYISQESKNAGKIIVKVDNNIYFPIKSDTSINFSFEPDKYESDVVVDLNDEKEWLKADLKATLPETHLQLYIPYTELEKMDISLNINTQDVWGVQLAVQAPKFCLDFDGSLDKSLHNSSIHLIITKDCTGQTIFELSFSHDLGRSANYLLADSFDVISYCYVHDYGLIYRYDISWNNSDSMSVAKIEGQFYPQHSFGLLLSQSYGDEFFLIRAYDLHSNITHFLYRHSVTKKNAEIDIKINKHKLISFQAEYDFYLENITIDFTYYHSLFGLSPLNITGEVRWSHNNEAGNSSKIEVGTLKLLTTVGDAEGKIILQKSAHSYSVTADLISNLHSFREYHFKFDHEYLGDNHTFKVISLQDDTEFQIHGSSYSENNMTKINVNFLTPFKDFDHFEISYGYSKSETLESPYEAHIRMILFGSLYGIDINHIHQVSWRNQKTEMMLLSPEDIFSNVSVSLMYNVDDQSAALQLGTSQGSLGIDGAWQHQDTNVIFSLNIDLTLLYLGKYFFDADIPLALSQDGEFRIEHRQADFNFIGHVLTGGNFRHASVSLILPNSNPSLENTTYMLSYKFDSSLNIDGQFESWKANVILEFLRSTFPVLTGSFILKTNIPGYEAVDGSWDIRLRSEISVIQINVNVEQQGTITFSSTVDIQPNGARKAWEKMAINMLFKSPYTLTHHLQAEYDLSAFIVEASYQYGLDNFQIKLNSKLKRKVGTVSLTGNIPVQGLSVFSTNFNYKLKDSYDISLDAAVEETSLQTHFELWPNGTVGSTMLSLTSPYILPVTAALNWSFVESPLHLESSLTYGKHAGELKVILKDIINSKHIEVLIATPFVIFSKLDFRAQYTLTESNQLHISADFGVNHHRFKIESTLINTVLEVSGFMDALEKKGSLKMTVGKSIDVYEGKLFGEITGYEPLHVSISAHAEHFQLSVKYGITTVLRVNINFAHVILEFSWTKHTFSLTLNYLPLNNDIQFKLILNIPQINPLMVHITYSEYDGYKVDGNITIGKTVYNMNSSLLIQGELSSLELYLQSLDSPHTPIIVKAKYDITDFLKWKMNNLTELASASFEWGDAIKVIVTGMSNGNRAKVNIEITTPFKSLPQLNMGCDGELAYENANIDLTATVYVEWSQRITVTGFYKYKNGEIDIHWGLTTPFSELKRLAASLKFTLSHIEFSLVNNNDKWRILCDYQLSPFSLTLTAQTPISGFETISFVISSSSENGLFDIQAELSWQNNNTVRIHVQAEFWKMAIEFNSPWEPFQKVIFVAELRTESEELMYTSALEWNMRKAKMTIIYSPVQFQLIGRYEENNAEIALAKVEYVIHGQEFKSKVEIITPFKALKSLEAELNLGLGDQEFKIKLNIYGKISFIEGIFSITGGRITVDIPSLEDFTWTLEASNMWMRMDMEASLIYPRATSPLTIKLDYDINSNNGIGRLHAKFENLCLWLEFLNFTLTVNHSEFLAFVETSSTLFIKLRNQDLSQYKVNVSSSTVNDQVSSSFAFIAYEVTFKLSLLNIFLEEGNIEFVLSSWNEQICKFYYETVFPSEHSSNRRLSFECLDWAVNAQATLTEESISFLFSYPEPTIKHTLLLTWDENLSLENFRVEAELNSPYIEKSTFYMHFMVQQQFSFSLDSGISYGSIEIDVKGIFQYIKKLRQANCDVHVTSDWVGTHAFRANIRWLNNITANVKLNSLDQKHSIKLHVDTTDRSVEITCNSAWLPYENIVITGTVNHDFEPLNIVFEGQLIGNSGINKMFVKAVLASDGLQNATLLASLIKNQETIFKISVLGKLVDQDLTLTLTVDSIIPELRVTSLIQCYNMTTSGCSGVAMQSYFLEDFEIYITINENWRDNQRIYVYTNGYVNELSFRLGTEEGDINIIVQSVYSSFNLHSRYSLLDNFEIICHFKTSLETLQLFNLRAKAPDIRDGEVFTLLYRGQNNPGYSLKIFSPPDSVMGRSIAIYITTQVKGYEKFSFVSPTFYNNDEIFRVMLEYPTGKIGIILKFGNFISDMQFSIYMPFEDYEIISLRLIADFNDAALEIRVGKLGITLSVTNLGRFSHDLLNLEFVIRINENKIKTKVLLILKKDDSILSLHTDFYPQDLVGVSFFLIECRYNENERIHLVVKNDQEELFKTHVAWGSDKVFALTTPKRYPCFLILNLESTKQLNDYHIKVGITLKEDGTWEAYSFHVHQEILDGGRHLSLSGEAEEHQFHVEGTFSVNPFHWNESLIFELNRRKFGYKVLLQRDPGFYNSIYLSHINIFLPTRSLRYDANATYSSRTLEMLSSLTWNEYDPEMLPFIIKLNYNDNSLFGHKKHYLTTVLSHPAIKDVIIQGNITQLRNSPLYGKAELRDGNSPEKNIVMTLAIQPNLDSKEHNVLVNISQPLTGLVLSMDAHVIESIFNKGDYTFKYWNLTKEAMKELKISTAVNKSDAGYDFAANVLTSQAQWGYSYNGNIHFSDNLAEVKIQGSSLRLGEFWKFGTSINKHLPELIIHLEVGQNDQEAYEEGRLRIGLHNPVELGAVLDHKRFGKWSQDSAVGLRILESDILQFIVEYDPSLDYSESSSWASLTSPADKILDSWQRDATYTVSVFKQWIARETQAALDVLVNTQTLQAVWDSEKNSLKHYISDYNEVVTSVTGGVAAVWIKSVKPLVDTPLRLIYSGYEKLEAFLQVIASSIRQQFDRMIESFEVEWESAVNKLTPLYDQLVSWWETASTQTSSVFTDLKYQLVEVMNIVRNVPGEFLTSIKEDFEPIFESMKEVFIRYGQELNTVFYDHCWNLVQQMVEELIADVLESVNSSADSVKEFFQLEEYHRIILQAKNNAVALLDSFYTVVHGGVNNFKDVLLDSSFMQALQQTQEQIYNFFSEISAAEVYYYVEHGVSALEPQVSAAAEDIFQLWGENIEALKEYSSENIFFNYINIAAGNVYERVLVIWQSWRQEELHDLSTFEQALVSFFDVIEAFVNDEDDDDDSSITESSFVFEPSKYGKIMYNQYLPVPWKNFLEPPQWYKLTNLFKKESPILEVQRLLAEGVDSVESGWEALRQPGALLPPFIATATIYGQHITTFDLHHYQFLGPCSYLLTRDFISGDFSVIGVYKSKAGVVQLESIVVLGHSANVTLHVDGTINVTEAGAETYTNGDHSGVKLDGLLVTCNKVYQGCSITVSGKYFGRQTRQ</sequence>
<name>A0AAW0WP73_CHEQU</name>
<comment type="caution">
    <text evidence="5">Lacks conserved residue(s) required for the propagation of feature annotation.</text>
</comment>
<evidence type="ECO:0008006" key="12">
    <source>
        <dbReference type="Google" id="ProtNLM"/>
    </source>
</evidence>
<dbReference type="SUPFAM" id="SSF56968">
    <property type="entry name" value="Lipovitellin-phosvitin complex, beta-sheet shell regions"/>
    <property type="match status" value="2"/>
</dbReference>
<comment type="caution">
    <text evidence="10">The sequence shown here is derived from an EMBL/GenBank/DDBJ whole genome shotgun (WGS) entry which is preliminary data.</text>
</comment>
<dbReference type="Gene3D" id="1.25.10.20">
    <property type="entry name" value="Vitellinogen, superhelical"/>
    <property type="match status" value="1"/>
</dbReference>
<evidence type="ECO:0000256" key="5">
    <source>
        <dbReference type="PROSITE-ProRule" id="PRU00557"/>
    </source>
</evidence>
<evidence type="ECO:0000256" key="6">
    <source>
        <dbReference type="SAM" id="MobiDB-lite"/>
    </source>
</evidence>
<dbReference type="InterPro" id="IPR050733">
    <property type="entry name" value="Vitellogenin/Apolipophorin"/>
</dbReference>
<evidence type="ECO:0000256" key="1">
    <source>
        <dbReference type="ARBA" id="ARBA00022729"/>
    </source>
</evidence>
<evidence type="ECO:0000256" key="4">
    <source>
        <dbReference type="ARBA" id="ARBA00023180"/>
    </source>
</evidence>
<feature type="compositionally biased region" description="Basic and acidic residues" evidence="6">
    <location>
        <begin position="277"/>
        <end position="323"/>
    </location>
</feature>
<keyword evidence="11" id="KW-1185">Reference proteome</keyword>
<feature type="signal peptide" evidence="7">
    <location>
        <begin position="1"/>
        <end position="16"/>
    </location>
</feature>
<dbReference type="SUPFAM" id="SSF48431">
    <property type="entry name" value="Lipovitellin-phosvitin complex, superhelical domain"/>
    <property type="match status" value="1"/>
</dbReference>
<evidence type="ECO:0000259" key="8">
    <source>
        <dbReference type="PROSITE" id="PS51211"/>
    </source>
</evidence>
<feature type="compositionally biased region" description="Basic and acidic residues" evidence="6">
    <location>
        <begin position="117"/>
        <end position="128"/>
    </location>
</feature>
<dbReference type="EMBL" id="JARKIK010000068">
    <property type="protein sequence ID" value="KAK8729259.1"/>
    <property type="molecule type" value="Genomic_DNA"/>
</dbReference>
<evidence type="ECO:0000256" key="2">
    <source>
        <dbReference type="ARBA" id="ARBA00022761"/>
    </source>
</evidence>